<dbReference type="InterPro" id="IPR003776">
    <property type="entry name" value="YcaO-like_dom"/>
</dbReference>
<evidence type="ECO:0000259" key="1">
    <source>
        <dbReference type="PROSITE" id="PS51664"/>
    </source>
</evidence>
<dbReference type="Gene3D" id="3.30.40.250">
    <property type="match status" value="1"/>
</dbReference>
<comment type="caution">
    <text evidence="2">The sequence shown here is derived from an EMBL/GenBank/DDBJ whole genome shotgun (WGS) entry which is preliminary data.</text>
</comment>
<dbReference type="RefSeq" id="WP_182215768.1">
    <property type="nucleotide sequence ID" value="NZ_JACEZS010000004.1"/>
</dbReference>
<dbReference type="NCBIfam" id="TIGR03604">
    <property type="entry name" value="TOMM_cyclo_SagD"/>
    <property type="match status" value="1"/>
</dbReference>
<dbReference type="Proteomes" id="UP000566711">
    <property type="component" value="Unassembled WGS sequence"/>
</dbReference>
<dbReference type="InterPro" id="IPR027624">
    <property type="entry name" value="TOMM_cyclo_SagD"/>
</dbReference>
<dbReference type="PANTHER" id="PTHR37809">
    <property type="entry name" value="RIBOSOMAL PROTEIN S12 METHYLTHIOTRANSFERASE ACCESSORY FACTOR YCAO"/>
    <property type="match status" value="1"/>
</dbReference>
<gene>
    <name evidence="2" type="ORF">H3H36_07325</name>
</gene>
<dbReference type="Pfam" id="PF02624">
    <property type="entry name" value="YcaO"/>
    <property type="match status" value="1"/>
</dbReference>
<dbReference type="Gene3D" id="3.30.1330.230">
    <property type="match status" value="1"/>
</dbReference>
<dbReference type="PROSITE" id="PS51664">
    <property type="entry name" value="YCAO"/>
    <property type="match status" value="1"/>
</dbReference>
<reference evidence="2 3" key="1">
    <citation type="submission" date="2020-07" db="EMBL/GenBank/DDBJ databases">
        <title>Novel species isolated from subtropical streams in China.</title>
        <authorList>
            <person name="Lu H."/>
        </authorList>
    </citation>
    <scope>NUCLEOTIDE SEQUENCE [LARGE SCALE GENOMIC DNA]</scope>
    <source>
        <strain evidence="2 3">FT3S</strain>
    </source>
</reference>
<proteinExistence type="predicted"/>
<dbReference type="EMBL" id="JACEZS010000004">
    <property type="protein sequence ID" value="MBA5605169.1"/>
    <property type="molecule type" value="Genomic_DNA"/>
</dbReference>
<dbReference type="Gene3D" id="3.30.160.660">
    <property type="match status" value="1"/>
</dbReference>
<keyword evidence="3" id="KW-1185">Reference proteome</keyword>
<evidence type="ECO:0000313" key="2">
    <source>
        <dbReference type="EMBL" id="MBA5605169.1"/>
    </source>
</evidence>
<dbReference type="PANTHER" id="PTHR37809:SF1">
    <property type="entry name" value="RIBOSOMAL PROTEIN S12 METHYLTHIOTRANSFERASE ACCESSORY FACTOR YCAO"/>
    <property type="match status" value="1"/>
</dbReference>
<evidence type="ECO:0000313" key="3">
    <source>
        <dbReference type="Proteomes" id="UP000566711"/>
    </source>
</evidence>
<organism evidence="2 3">
    <name type="scientific">Rugamonas fusca</name>
    <dbReference type="NCBI Taxonomy" id="2758568"/>
    <lineage>
        <taxon>Bacteria</taxon>
        <taxon>Pseudomonadati</taxon>
        <taxon>Pseudomonadota</taxon>
        <taxon>Betaproteobacteria</taxon>
        <taxon>Burkholderiales</taxon>
        <taxon>Oxalobacteraceae</taxon>
        <taxon>Telluria group</taxon>
        <taxon>Rugamonas</taxon>
    </lineage>
</organism>
<sequence>MERMSTEAREAARLAEIHAALVHRRHGIITSLLEETEHPDARGLFVFNALMVDVKAMMIDPSRAKPNNPTSDRASLAGSGAAFDRTSALWTAFGEAIERYSAAAHFDDQLHYASQRELGEAAVGLEQFILFAPEQHGAEGFSYAAPDADVTRAWASALDLHAPERASYVPAQMVYLGMQVRDKREIVFQSSSTGLACGMDEQRAILSGLFEVIERDAFAAMWQMRYAPRSLQVSEATRATLLPGVLRALDHPSLEVRLWDITTDIGLPVVLCLARSRTDGTMSLGASAQLQVGQAINKAVIEALHGYCWASSILGAGTPLPERAAIHNPGDHFAYFLEPSRQTALAFLFGNAQCVSSDDPALHTLATLDDLLARLRALGHRALAVDVTSDDIASLGFVVVRALIPGLHPLLFGSDLHSADQRRLCTIAAHWGMAQVPPPNPDPHPFP</sequence>
<accession>A0A7W2EFT3</accession>
<protein>
    <submittedName>
        <fullName evidence="2">YcaO-like family protein</fullName>
    </submittedName>
</protein>
<feature type="domain" description="YcaO" evidence="1">
    <location>
        <begin position="80"/>
        <end position="447"/>
    </location>
</feature>
<name>A0A7W2EFT3_9BURK</name>
<dbReference type="NCBIfam" id="TIGR00702">
    <property type="entry name" value="YcaO-type kinase domain"/>
    <property type="match status" value="1"/>
</dbReference>
<dbReference type="AlphaFoldDB" id="A0A7W2EFT3"/>